<evidence type="ECO:0000256" key="9">
    <source>
        <dbReference type="ARBA" id="ARBA00023204"/>
    </source>
</evidence>
<evidence type="ECO:0000256" key="4">
    <source>
        <dbReference type="ARBA" id="ARBA00022763"/>
    </source>
</evidence>
<comment type="catalytic activity">
    <reaction evidence="13">
        <text>2'-deoxyribonucleotide-(2'-deoxyribose 5'-phosphate)-2'-deoxyribonucleotide-DNA = a 3'-end 2'-deoxyribonucleotide-(2,3-dehydro-2,3-deoxyribose 5'-phosphate)-DNA + a 5'-end 5'-phospho-2'-deoxyribonucleoside-DNA + H(+)</text>
        <dbReference type="Rhea" id="RHEA:66592"/>
        <dbReference type="Rhea" id="RHEA-COMP:13180"/>
        <dbReference type="Rhea" id="RHEA-COMP:16897"/>
        <dbReference type="Rhea" id="RHEA-COMP:17067"/>
        <dbReference type="ChEBI" id="CHEBI:15378"/>
        <dbReference type="ChEBI" id="CHEBI:136412"/>
        <dbReference type="ChEBI" id="CHEBI:157695"/>
        <dbReference type="ChEBI" id="CHEBI:167181"/>
        <dbReference type="EC" id="4.2.99.18"/>
    </reaction>
</comment>
<keyword evidence="7 13" id="KW-0411">Iron-sulfur</keyword>
<keyword evidence="15" id="KW-0255">Endonuclease</keyword>
<organism evidence="15 16">
    <name type="scientific">Methanomethylovorans hollandica (strain DSM 15978 / NBRC 107637 / DMS1)</name>
    <dbReference type="NCBI Taxonomy" id="867904"/>
    <lineage>
        <taxon>Archaea</taxon>
        <taxon>Methanobacteriati</taxon>
        <taxon>Methanobacteriota</taxon>
        <taxon>Stenosarchaea group</taxon>
        <taxon>Methanomicrobia</taxon>
        <taxon>Methanosarcinales</taxon>
        <taxon>Methanosarcinaceae</taxon>
        <taxon>Methanomethylovorans</taxon>
    </lineage>
</organism>
<dbReference type="FunFam" id="1.10.340.30:FF:000001">
    <property type="entry name" value="Endonuclease III"/>
    <property type="match status" value="1"/>
</dbReference>
<dbReference type="EC" id="4.2.99.18" evidence="13"/>
<dbReference type="GO" id="GO:0003677">
    <property type="term" value="F:DNA binding"/>
    <property type="evidence" value="ECO:0007669"/>
    <property type="project" value="UniProtKB-UniRule"/>
</dbReference>
<comment type="function">
    <text evidence="13">DNA repair enzyme that has both DNA N-glycosylase activity and AP-lyase activity. The DNA N-glycosylase activity releases various damaged pyrimidines from DNA by cleaving the N-glycosidic bond, leaving an AP (apurinic/apyrimidinic) site. The AP-lyase activity cleaves the phosphodiester bond 3' to the AP site by a beta-elimination, leaving a 3'-terminal unsaturated sugar and a product with a terminal 5'-phosphate.</text>
</comment>
<feature type="binding site" evidence="13">
    <location>
        <position position="212"/>
    </location>
    <ligand>
        <name>[4Fe-4S] cluster</name>
        <dbReference type="ChEBI" id="CHEBI:49883"/>
    </ligand>
</feature>
<keyword evidence="15" id="KW-0540">Nuclease</keyword>
<dbReference type="InterPro" id="IPR011257">
    <property type="entry name" value="DNA_glycosylase"/>
</dbReference>
<evidence type="ECO:0000256" key="3">
    <source>
        <dbReference type="ARBA" id="ARBA00022723"/>
    </source>
</evidence>
<accession>L0L2Q3</accession>
<dbReference type="CDD" id="cd00056">
    <property type="entry name" value="ENDO3c"/>
    <property type="match status" value="1"/>
</dbReference>
<evidence type="ECO:0000256" key="10">
    <source>
        <dbReference type="ARBA" id="ARBA00023239"/>
    </source>
</evidence>
<evidence type="ECO:0000256" key="1">
    <source>
        <dbReference type="ARBA" id="ARBA00008343"/>
    </source>
</evidence>
<feature type="binding site" evidence="13">
    <location>
        <position position="196"/>
    </location>
    <ligand>
        <name>[4Fe-4S] cluster</name>
        <dbReference type="ChEBI" id="CHEBI:49883"/>
    </ligand>
</feature>
<name>L0L2Q3_METHD</name>
<dbReference type="GO" id="GO:0006285">
    <property type="term" value="P:base-excision repair, AP site formation"/>
    <property type="evidence" value="ECO:0007669"/>
    <property type="project" value="TreeGrafter"/>
</dbReference>
<dbReference type="STRING" id="867904.Metho_2442"/>
<dbReference type="EMBL" id="CP003362">
    <property type="protein sequence ID" value="AGB50584.1"/>
    <property type="molecule type" value="Genomic_DNA"/>
</dbReference>
<dbReference type="Pfam" id="PF10576">
    <property type="entry name" value="EndIII_4Fe-2S"/>
    <property type="match status" value="1"/>
</dbReference>
<dbReference type="OrthoDB" id="84708at2157"/>
<dbReference type="PIRSF" id="PIRSF001435">
    <property type="entry name" value="Nth"/>
    <property type="match status" value="1"/>
</dbReference>
<dbReference type="PANTHER" id="PTHR10359:SF18">
    <property type="entry name" value="ENDONUCLEASE III"/>
    <property type="match status" value="1"/>
</dbReference>
<evidence type="ECO:0000256" key="5">
    <source>
        <dbReference type="ARBA" id="ARBA00022801"/>
    </source>
</evidence>
<sequence>MHAEENIPDNTDNFEGIFSLLREVYPDAAPALYFSSPLELLVATILSAQCTDRQVNQVTQSLFKRYRTLEDYAAADVSAFGKEIYSTGFYHQKAKHIIESARIMLTDFGGKVPDTMEDLLQLPGVGRKTANIVLSRAFGKIEGIAVDTHVKRLSNRLGFTQHEDPEKIEKDLMRIAKREDLETLSMTLILHGRNVCMARNPKCVECVVKELCPSSRA</sequence>
<keyword evidence="6 13" id="KW-0408">Iron</keyword>
<dbReference type="InterPro" id="IPR003265">
    <property type="entry name" value="HhH-GPD_domain"/>
</dbReference>
<proteinExistence type="inferred from homology"/>
<keyword evidence="2 13" id="KW-0004">4Fe-4S</keyword>
<keyword evidence="9 13" id="KW-0234">DNA repair</keyword>
<keyword evidence="3 13" id="KW-0479">Metal-binding</keyword>
<dbReference type="Pfam" id="PF00730">
    <property type="entry name" value="HhH-GPD"/>
    <property type="match status" value="1"/>
</dbReference>
<dbReference type="InterPro" id="IPR004036">
    <property type="entry name" value="Endonuclease-III-like_CS2"/>
</dbReference>
<gene>
    <name evidence="13" type="primary">nth</name>
    <name evidence="15" type="ordered locus">Metho_2442</name>
</gene>
<keyword evidence="16" id="KW-1185">Reference proteome</keyword>
<dbReference type="GO" id="GO:0141016">
    <property type="term" value="F:G/T mismatch-specific thymine-DNA glycosylase activity"/>
    <property type="evidence" value="ECO:0007669"/>
    <property type="project" value="UniProtKB-EC"/>
</dbReference>
<feature type="binding site" evidence="13">
    <location>
        <position position="206"/>
    </location>
    <ligand>
        <name>[4Fe-4S] cluster</name>
        <dbReference type="ChEBI" id="CHEBI:49883"/>
    </ligand>
</feature>
<evidence type="ECO:0000313" key="15">
    <source>
        <dbReference type="EMBL" id="AGB50584.1"/>
    </source>
</evidence>
<comment type="cofactor">
    <cofactor evidence="13">
        <name>[4Fe-4S] cluster</name>
        <dbReference type="ChEBI" id="CHEBI:49883"/>
    </cofactor>
    <text evidence="13">Binds 1 [4Fe-4S] cluster.</text>
</comment>
<dbReference type="Gene3D" id="1.10.1670.10">
    <property type="entry name" value="Helix-hairpin-Helix base-excision DNA repair enzymes (C-terminal)"/>
    <property type="match status" value="1"/>
</dbReference>
<dbReference type="KEGG" id="mhz:Metho_2442"/>
<dbReference type="InterPro" id="IPR000445">
    <property type="entry name" value="HhH_motif"/>
</dbReference>
<dbReference type="InterPro" id="IPR004035">
    <property type="entry name" value="Endouclease-III_FeS-bd_BS"/>
</dbReference>
<evidence type="ECO:0000256" key="7">
    <source>
        <dbReference type="ARBA" id="ARBA00023014"/>
    </source>
</evidence>
<dbReference type="SUPFAM" id="SSF48150">
    <property type="entry name" value="DNA-glycosylase"/>
    <property type="match status" value="1"/>
</dbReference>
<keyword evidence="10 13" id="KW-0456">Lyase</keyword>
<dbReference type="PROSITE" id="PS01155">
    <property type="entry name" value="ENDONUCLEASE_III_2"/>
    <property type="match status" value="1"/>
</dbReference>
<dbReference type="NCBIfam" id="TIGR01083">
    <property type="entry name" value="nth"/>
    <property type="match status" value="1"/>
</dbReference>
<keyword evidence="4 13" id="KW-0227">DNA damage</keyword>
<dbReference type="Proteomes" id="UP000010866">
    <property type="component" value="Chromosome"/>
</dbReference>
<dbReference type="InterPro" id="IPR003651">
    <property type="entry name" value="Endonuclease3_FeS-loop_motif"/>
</dbReference>
<dbReference type="SMART" id="SM00478">
    <property type="entry name" value="ENDO3c"/>
    <property type="match status" value="1"/>
</dbReference>
<dbReference type="RefSeq" id="WP_015325749.1">
    <property type="nucleotide sequence ID" value="NC_019977.1"/>
</dbReference>
<reference evidence="15 16" key="1">
    <citation type="submission" date="2012-02" db="EMBL/GenBank/DDBJ databases">
        <title>Complete sequence of chromosome of Methanomethylovorans hollandica DSM 15978.</title>
        <authorList>
            <person name="Lucas S."/>
            <person name="Copeland A."/>
            <person name="Lapidus A."/>
            <person name="Glavina del Rio T."/>
            <person name="Dalin E."/>
            <person name="Tice H."/>
            <person name="Bruce D."/>
            <person name="Goodwin L."/>
            <person name="Pitluck S."/>
            <person name="Peters L."/>
            <person name="Mikhailova N."/>
            <person name="Held B."/>
            <person name="Kyrpides N."/>
            <person name="Mavromatis K."/>
            <person name="Ivanova N."/>
            <person name="Brettin T."/>
            <person name="Detter J.C."/>
            <person name="Han C."/>
            <person name="Larimer F."/>
            <person name="Land M."/>
            <person name="Hauser L."/>
            <person name="Markowitz V."/>
            <person name="Cheng J.-F."/>
            <person name="Hugenholtz P."/>
            <person name="Woyke T."/>
            <person name="Wu D."/>
            <person name="Spring S."/>
            <person name="Schroeder M."/>
            <person name="Brambilla E."/>
            <person name="Klenk H.-P."/>
            <person name="Eisen J.A."/>
        </authorList>
    </citation>
    <scope>NUCLEOTIDE SEQUENCE [LARGE SCALE GENOMIC DNA]</scope>
    <source>
        <strain evidence="16">DSM 15978 / NBRC 107637 / DMS1</strain>
    </source>
</reference>
<comment type="catalytic activity">
    <reaction evidence="12">
        <text>Hydrolyzes mismatched double-stranded DNA and polynucleotides, releasing free thymine.</text>
        <dbReference type="EC" id="3.2.2.29"/>
    </reaction>
</comment>
<evidence type="ECO:0000256" key="11">
    <source>
        <dbReference type="ARBA" id="ARBA00023295"/>
    </source>
</evidence>
<evidence type="ECO:0000259" key="14">
    <source>
        <dbReference type="SMART" id="SM00478"/>
    </source>
</evidence>
<dbReference type="AlphaFoldDB" id="L0L2Q3"/>
<dbReference type="GO" id="GO:0140078">
    <property type="term" value="F:class I DNA-(apurinic or apyrimidinic site) endonuclease activity"/>
    <property type="evidence" value="ECO:0007669"/>
    <property type="project" value="UniProtKB-EC"/>
</dbReference>
<dbReference type="FunFam" id="1.10.1670.10:FF:000001">
    <property type="entry name" value="Endonuclease III"/>
    <property type="match status" value="1"/>
</dbReference>
<dbReference type="Gene3D" id="1.10.340.30">
    <property type="entry name" value="Hypothetical protein, domain 2"/>
    <property type="match status" value="1"/>
</dbReference>
<dbReference type="PANTHER" id="PTHR10359">
    <property type="entry name" value="A/G-SPECIFIC ADENINE GLYCOSYLASE/ENDONUCLEASE III"/>
    <property type="match status" value="1"/>
</dbReference>
<feature type="binding site" evidence="13">
    <location>
        <position position="203"/>
    </location>
    <ligand>
        <name>[4Fe-4S] cluster</name>
        <dbReference type="ChEBI" id="CHEBI:49883"/>
    </ligand>
</feature>
<dbReference type="InterPro" id="IPR005759">
    <property type="entry name" value="Nth"/>
</dbReference>
<feature type="domain" description="HhH-GPD" evidence="14">
    <location>
        <begin position="46"/>
        <end position="194"/>
    </location>
</feature>
<keyword evidence="5 13" id="KW-0378">Hydrolase</keyword>
<evidence type="ECO:0000256" key="2">
    <source>
        <dbReference type="ARBA" id="ARBA00022485"/>
    </source>
</evidence>
<dbReference type="InterPro" id="IPR023170">
    <property type="entry name" value="HhH_base_excis_C"/>
</dbReference>
<keyword evidence="8 13" id="KW-0238">DNA-binding</keyword>
<dbReference type="HOGENOM" id="CLU_012862_3_3_2"/>
<evidence type="ECO:0000313" key="16">
    <source>
        <dbReference type="Proteomes" id="UP000010866"/>
    </source>
</evidence>
<dbReference type="PROSITE" id="PS00764">
    <property type="entry name" value="ENDONUCLEASE_III_1"/>
    <property type="match status" value="1"/>
</dbReference>
<dbReference type="SMART" id="SM00525">
    <property type="entry name" value="FES"/>
    <property type="match status" value="1"/>
</dbReference>
<evidence type="ECO:0000256" key="12">
    <source>
        <dbReference type="ARBA" id="ARBA00052915"/>
    </source>
</evidence>
<evidence type="ECO:0000256" key="6">
    <source>
        <dbReference type="ARBA" id="ARBA00023004"/>
    </source>
</evidence>
<comment type="similarity">
    <text evidence="1 13">Belongs to the Nth/MutY family.</text>
</comment>
<evidence type="ECO:0000256" key="13">
    <source>
        <dbReference type="HAMAP-Rule" id="MF_00942"/>
    </source>
</evidence>
<dbReference type="GO" id="GO:0051539">
    <property type="term" value="F:4 iron, 4 sulfur cluster binding"/>
    <property type="evidence" value="ECO:0007669"/>
    <property type="project" value="UniProtKB-UniRule"/>
</dbReference>
<keyword evidence="11 13" id="KW-0326">Glycosidase</keyword>
<dbReference type="GO" id="GO:0046872">
    <property type="term" value="F:metal ion binding"/>
    <property type="evidence" value="ECO:0007669"/>
    <property type="project" value="UniProtKB-KW"/>
</dbReference>
<dbReference type="HAMAP" id="MF_00942">
    <property type="entry name" value="Nth"/>
    <property type="match status" value="1"/>
</dbReference>
<dbReference type="GeneID" id="14408521"/>
<protein>
    <recommendedName>
        <fullName evidence="13">Endonuclease III</fullName>
        <ecNumber evidence="13">4.2.99.18</ecNumber>
    </recommendedName>
    <alternativeName>
        <fullName evidence="13">DNA-(apurinic or apyrimidinic site) lyase</fullName>
    </alternativeName>
</protein>
<evidence type="ECO:0000256" key="8">
    <source>
        <dbReference type="ARBA" id="ARBA00023125"/>
    </source>
</evidence>
<dbReference type="Pfam" id="PF00633">
    <property type="entry name" value="HHH"/>
    <property type="match status" value="1"/>
</dbReference>